<proteinExistence type="predicted"/>
<reference evidence="1 2" key="1">
    <citation type="submission" date="2019-03" db="EMBL/GenBank/DDBJ databases">
        <title>Draft genome sequence of Xylaria hypoxylon DSM 108379, a ubiquitous saprotrophic-parasitic fungi on hardwood.</title>
        <authorList>
            <person name="Buettner E."/>
            <person name="Leonhardt S."/>
            <person name="Gebauer A.M."/>
            <person name="Liers C."/>
            <person name="Hofrichter M."/>
            <person name="Kellner H."/>
        </authorList>
    </citation>
    <scope>NUCLEOTIDE SEQUENCE [LARGE SCALE GENOMIC DNA]</scope>
    <source>
        <strain evidence="1 2">DSM 108379</strain>
    </source>
</reference>
<evidence type="ECO:0000313" key="2">
    <source>
        <dbReference type="Proteomes" id="UP000297716"/>
    </source>
</evidence>
<organism evidence="1 2">
    <name type="scientific">Xylaria hypoxylon</name>
    <dbReference type="NCBI Taxonomy" id="37992"/>
    <lineage>
        <taxon>Eukaryota</taxon>
        <taxon>Fungi</taxon>
        <taxon>Dikarya</taxon>
        <taxon>Ascomycota</taxon>
        <taxon>Pezizomycotina</taxon>
        <taxon>Sordariomycetes</taxon>
        <taxon>Xylariomycetidae</taxon>
        <taxon>Xylariales</taxon>
        <taxon>Xylariaceae</taxon>
        <taxon>Xylaria</taxon>
    </lineage>
</organism>
<dbReference type="AlphaFoldDB" id="A0A4Z0YTP2"/>
<keyword evidence="2" id="KW-1185">Reference proteome</keyword>
<dbReference type="OrthoDB" id="3515453at2759"/>
<protein>
    <submittedName>
        <fullName evidence="1">Uncharacterized protein</fullName>
    </submittedName>
</protein>
<comment type="caution">
    <text evidence="1">The sequence shown here is derived from an EMBL/GenBank/DDBJ whole genome shotgun (WGS) entry which is preliminary data.</text>
</comment>
<accession>A0A4Z0YTP2</accession>
<evidence type="ECO:0000313" key="1">
    <source>
        <dbReference type="EMBL" id="TGJ79812.1"/>
    </source>
</evidence>
<name>A0A4Z0YTP2_9PEZI</name>
<dbReference type="EMBL" id="SKBN01000260">
    <property type="protein sequence ID" value="TGJ79812.1"/>
    <property type="molecule type" value="Genomic_DNA"/>
</dbReference>
<dbReference type="STRING" id="37992.A0A4Z0YTP2"/>
<gene>
    <name evidence="1" type="ORF">E0Z10_g8961</name>
</gene>
<sequence length="212" mass="22636">MRISPGVAVAAALVTHAAADINVIGPFALRITGKTDSGIDGYAWACHAGAATEGLCYTAGSGAVAGPVYEFYYNYTYDDTYTYPGSISYVFSYEGDGGVPVKVPSFLHLYPNWASNVALALIPPGTDDGTPLSLDFDSSFFYIALQHDDTHWNSTAPVAEAPRNVSNFHVCYQWTGGYWYQSLAWVSGYEGATPQNPSCQSVNLGVESLAPS</sequence>
<dbReference type="Proteomes" id="UP000297716">
    <property type="component" value="Unassembled WGS sequence"/>
</dbReference>